<keyword evidence="1 2" id="KW-0597">Phosphoprotein</keyword>
<dbReference type="Pfam" id="PF00072">
    <property type="entry name" value="Response_reg"/>
    <property type="match status" value="1"/>
</dbReference>
<dbReference type="InterPro" id="IPR011006">
    <property type="entry name" value="CheY-like_superfamily"/>
</dbReference>
<dbReference type="GO" id="GO:0000160">
    <property type="term" value="P:phosphorelay signal transduction system"/>
    <property type="evidence" value="ECO:0007669"/>
    <property type="project" value="InterPro"/>
</dbReference>
<dbReference type="SUPFAM" id="SSF52172">
    <property type="entry name" value="CheY-like"/>
    <property type="match status" value="1"/>
</dbReference>
<dbReference type="EMBL" id="CP104003">
    <property type="protein sequence ID" value="UWM54346.1"/>
    <property type="molecule type" value="Genomic_DNA"/>
</dbReference>
<dbReference type="PANTHER" id="PTHR44591">
    <property type="entry name" value="STRESS RESPONSE REGULATOR PROTEIN 1"/>
    <property type="match status" value="1"/>
</dbReference>
<proteinExistence type="predicted"/>
<name>A0A9E7U856_9EURY</name>
<dbReference type="Gene3D" id="3.40.50.2300">
    <property type="match status" value="1"/>
</dbReference>
<protein>
    <submittedName>
        <fullName evidence="4">Response regulator</fullName>
    </submittedName>
</protein>
<dbReference type="PROSITE" id="PS50110">
    <property type="entry name" value="RESPONSE_REGULATORY"/>
    <property type="match status" value="1"/>
</dbReference>
<dbReference type="KEGG" id="ssai:N0B31_19790"/>
<dbReference type="SMART" id="SM00448">
    <property type="entry name" value="REC"/>
    <property type="match status" value="1"/>
</dbReference>
<dbReference type="InterPro" id="IPR050595">
    <property type="entry name" value="Bact_response_regulator"/>
</dbReference>
<dbReference type="GeneID" id="74944714"/>
<evidence type="ECO:0000256" key="2">
    <source>
        <dbReference type="PROSITE-ProRule" id="PRU00169"/>
    </source>
</evidence>
<keyword evidence="5" id="KW-1185">Reference proteome</keyword>
<reference evidence="4" key="1">
    <citation type="submission" date="2022-09" db="EMBL/GenBank/DDBJ databases">
        <title>Diverse halophilic archaea isolated from saline environments.</title>
        <authorList>
            <person name="Cui H.-L."/>
        </authorList>
    </citation>
    <scope>NUCLEOTIDE SEQUENCE</scope>
    <source>
        <strain evidence="4">ZS-35-S2</strain>
    </source>
</reference>
<evidence type="ECO:0000256" key="1">
    <source>
        <dbReference type="ARBA" id="ARBA00022553"/>
    </source>
</evidence>
<evidence type="ECO:0000259" key="3">
    <source>
        <dbReference type="PROSITE" id="PS50110"/>
    </source>
</evidence>
<evidence type="ECO:0000313" key="4">
    <source>
        <dbReference type="EMBL" id="UWM54346.1"/>
    </source>
</evidence>
<organism evidence="4 5">
    <name type="scientific">Salinirubellus salinus</name>
    <dbReference type="NCBI Taxonomy" id="1364945"/>
    <lineage>
        <taxon>Archaea</taxon>
        <taxon>Methanobacteriati</taxon>
        <taxon>Methanobacteriota</taxon>
        <taxon>Stenosarchaea group</taxon>
        <taxon>Halobacteria</taxon>
        <taxon>Halobacteriales</taxon>
        <taxon>Natronomonadaceae</taxon>
        <taxon>Salinirubellus</taxon>
    </lineage>
</organism>
<accession>A0A9E7U856</accession>
<evidence type="ECO:0000313" key="5">
    <source>
        <dbReference type="Proteomes" id="UP001057580"/>
    </source>
</evidence>
<dbReference type="CDD" id="cd00156">
    <property type="entry name" value="REC"/>
    <property type="match status" value="1"/>
</dbReference>
<dbReference type="RefSeq" id="WP_260593366.1">
    <property type="nucleotide sequence ID" value="NZ_CP104003.1"/>
</dbReference>
<feature type="domain" description="Response regulatory" evidence="3">
    <location>
        <begin position="6"/>
        <end position="122"/>
    </location>
</feature>
<dbReference type="AlphaFoldDB" id="A0A9E7U856"/>
<dbReference type="InterPro" id="IPR001789">
    <property type="entry name" value="Sig_transdc_resp-reg_receiver"/>
</dbReference>
<sequence>MDGPIDVLHVDDDEALLDIVATFLERSNDRLRVATESDPDAALRRVETESFDCVLSDYEMPGMNGIELLERIRQTRPDLPVVLFTGVDDASVAIEAIECGAVDCYRKRTGTDHYRVLAARLVRTVDSRRERPVQRVSED</sequence>
<dbReference type="Proteomes" id="UP001057580">
    <property type="component" value="Chromosome"/>
</dbReference>
<dbReference type="PANTHER" id="PTHR44591:SF3">
    <property type="entry name" value="RESPONSE REGULATORY DOMAIN-CONTAINING PROTEIN"/>
    <property type="match status" value="1"/>
</dbReference>
<gene>
    <name evidence="4" type="ORF">N0B31_19790</name>
</gene>
<feature type="modified residue" description="4-aspartylphosphate" evidence="2">
    <location>
        <position position="57"/>
    </location>
</feature>